<evidence type="ECO:0000256" key="1">
    <source>
        <dbReference type="SAM" id="Phobius"/>
    </source>
</evidence>
<keyword evidence="1" id="KW-1133">Transmembrane helix</keyword>
<proteinExistence type="predicted"/>
<dbReference type="PANTHER" id="PTHR35394:SF5">
    <property type="entry name" value="DUF3176 DOMAIN-CONTAINING PROTEIN"/>
    <property type="match status" value="1"/>
</dbReference>
<dbReference type="Proteomes" id="UP001174936">
    <property type="component" value="Unassembled WGS sequence"/>
</dbReference>
<comment type="caution">
    <text evidence="2">The sequence shown here is derived from an EMBL/GenBank/DDBJ whole genome shotgun (WGS) entry which is preliminary data.</text>
</comment>
<organism evidence="2 3">
    <name type="scientific">Cercophora newfieldiana</name>
    <dbReference type="NCBI Taxonomy" id="92897"/>
    <lineage>
        <taxon>Eukaryota</taxon>
        <taxon>Fungi</taxon>
        <taxon>Dikarya</taxon>
        <taxon>Ascomycota</taxon>
        <taxon>Pezizomycotina</taxon>
        <taxon>Sordariomycetes</taxon>
        <taxon>Sordariomycetidae</taxon>
        <taxon>Sordariales</taxon>
        <taxon>Lasiosphaeriaceae</taxon>
        <taxon>Cercophora</taxon>
    </lineage>
</organism>
<name>A0AA40D0E8_9PEZI</name>
<feature type="transmembrane region" description="Helical" evidence="1">
    <location>
        <begin position="283"/>
        <end position="304"/>
    </location>
</feature>
<reference evidence="2" key="1">
    <citation type="submission" date="2023-06" db="EMBL/GenBank/DDBJ databases">
        <title>Genome-scale phylogeny and comparative genomics of the fungal order Sordariales.</title>
        <authorList>
            <consortium name="Lawrence Berkeley National Laboratory"/>
            <person name="Hensen N."/>
            <person name="Bonometti L."/>
            <person name="Westerberg I."/>
            <person name="Brannstrom I.O."/>
            <person name="Guillou S."/>
            <person name="Cros-Aarteil S."/>
            <person name="Calhoun S."/>
            <person name="Haridas S."/>
            <person name="Kuo A."/>
            <person name="Mondo S."/>
            <person name="Pangilinan J."/>
            <person name="Riley R."/>
            <person name="Labutti K."/>
            <person name="Andreopoulos B."/>
            <person name="Lipzen A."/>
            <person name="Chen C."/>
            <person name="Yanf M."/>
            <person name="Daum C."/>
            <person name="Ng V."/>
            <person name="Clum A."/>
            <person name="Steindorff A."/>
            <person name="Ohm R."/>
            <person name="Martin F."/>
            <person name="Silar P."/>
            <person name="Natvig D."/>
            <person name="Lalanne C."/>
            <person name="Gautier V."/>
            <person name="Ament-Velasquez S.L."/>
            <person name="Kruys A."/>
            <person name="Hutchinson M.I."/>
            <person name="Powell A.J."/>
            <person name="Barry K."/>
            <person name="Miller A.N."/>
            <person name="Grigoriev I.V."/>
            <person name="Debuchy R."/>
            <person name="Gladieux P."/>
            <person name="Thoren M.H."/>
            <person name="Johannesson H."/>
        </authorList>
    </citation>
    <scope>NUCLEOTIDE SEQUENCE</scope>
    <source>
        <strain evidence="2">SMH2532-1</strain>
    </source>
</reference>
<keyword evidence="3" id="KW-1185">Reference proteome</keyword>
<protein>
    <submittedName>
        <fullName evidence="2">Uncharacterized protein</fullName>
    </submittedName>
</protein>
<accession>A0AA40D0E8</accession>
<dbReference type="AlphaFoldDB" id="A0AA40D0E8"/>
<evidence type="ECO:0000313" key="2">
    <source>
        <dbReference type="EMBL" id="KAK0657157.1"/>
    </source>
</evidence>
<keyword evidence="1" id="KW-0472">Membrane</keyword>
<keyword evidence="1" id="KW-0812">Transmembrane</keyword>
<sequence length="372" mass="40404">MADLVPTLSTKSAVYSGIISTEPPMVAASCRTANCSWPVIPTLAACGGCTTIPVNTLCNQTSRTCTHSTPATSVDAPMDAPGYSIFKVAPSNGTVYPVVSTSRAYFSVFELLSASRPDGEASLIEGNECALWFCIQSYSISVNGGIQNESLVGNWSTTTVRRSDSGSRGAEYAFVNIPGNQLNVENGSNYIVTHGAMTALRSFMFGITTGTVYADVSKIDYSSDWVEAMWNASNHLQDWIETFATSMTNEIRKHGTLLSSSQGARYDGHATQLTPIIKVQWRWLIYPCVMILLSVLYLFHTIFASARGGVSVWKSGALPMLFCRVDENILDRMGNGMNEPNGLDEKIGHLPVAMYRGENGQWAFRTTSAEEN</sequence>
<dbReference type="PANTHER" id="PTHR35394">
    <property type="entry name" value="DUF3176 DOMAIN-CONTAINING PROTEIN"/>
    <property type="match status" value="1"/>
</dbReference>
<evidence type="ECO:0000313" key="3">
    <source>
        <dbReference type="Proteomes" id="UP001174936"/>
    </source>
</evidence>
<dbReference type="EMBL" id="JAULSV010000001">
    <property type="protein sequence ID" value="KAK0657157.1"/>
    <property type="molecule type" value="Genomic_DNA"/>
</dbReference>
<gene>
    <name evidence="2" type="ORF">B0T16DRAFT_53546</name>
</gene>